<dbReference type="SUPFAM" id="SSF52242">
    <property type="entry name" value="Cobalamin (vitamin B12)-binding domain"/>
    <property type="match status" value="1"/>
</dbReference>
<evidence type="ECO:0000313" key="11">
    <source>
        <dbReference type="Proteomes" id="UP000265882"/>
    </source>
</evidence>
<dbReference type="SUPFAM" id="SSF102114">
    <property type="entry name" value="Radical SAM enzymes"/>
    <property type="match status" value="1"/>
</dbReference>
<protein>
    <submittedName>
        <fullName evidence="10">Radical SAM protein</fullName>
    </submittedName>
</protein>
<dbReference type="SFLD" id="SFLDS00029">
    <property type="entry name" value="Radical_SAM"/>
    <property type="match status" value="1"/>
</dbReference>
<dbReference type="InterPro" id="IPR023404">
    <property type="entry name" value="rSAM_horseshoe"/>
</dbReference>
<dbReference type="PANTHER" id="PTHR43409:SF7">
    <property type="entry name" value="BLL1977 PROTEIN"/>
    <property type="match status" value="1"/>
</dbReference>
<name>A0A3A4P3Z7_ABYX5</name>
<dbReference type="PROSITE" id="PS51332">
    <property type="entry name" value="B12_BINDING"/>
    <property type="match status" value="1"/>
</dbReference>
<dbReference type="Pfam" id="PF02310">
    <property type="entry name" value="B12-binding"/>
    <property type="match status" value="1"/>
</dbReference>
<sequence>MKVVLVNPPELIAGTENGVGFGARTFVKQVRVLPPLGLAYLAAMARRASHEVQIIDANALRLGPEEVLAKIRILAPDIVGITCVTPLFPIVTHIARQLKRLSPPPIVVVGGPQVTIMPELTAQNPAFDYAIEGEAEVSFVKLLDALSGGGPASGINGLLYRDGEGVIRSCEPEPMAVDRIPFPARDLLPNDHYFDMTTESRKASSIMTARGCPFRCSFCERYIRGGHYRPRNPESVVDELEELVNKFGCSEIVIYDDTFTASKKRAADICQKILERGLRFRWDCRTRVDCVESDLLKLMKRAGCSRISYGVESAGAAVLEQFRKNITIEQVEQAFAWTRDARIRILGYFMIGAPGEPRESIQNTIKLSLRLNPDFAYYSIVVPYPGTDMYDRALADGLIPFDYWREYVLSEGKLAEPVPMFEHGDVTREYLQETLKSAYQRFYLRPGYILKRLHSVRSISDFLWHVKMAKATVLT</sequence>
<evidence type="ECO:0000256" key="4">
    <source>
        <dbReference type="ARBA" id="ARBA00022691"/>
    </source>
</evidence>
<keyword evidence="3" id="KW-0808">Transferase</keyword>
<evidence type="ECO:0000259" key="8">
    <source>
        <dbReference type="PROSITE" id="PS51332"/>
    </source>
</evidence>
<evidence type="ECO:0000256" key="6">
    <source>
        <dbReference type="ARBA" id="ARBA00023004"/>
    </source>
</evidence>
<dbReference type="Gene3D" id="3.80.30.20">
    <property type="entry name" value="tm_1862 like domain"/>
    <property type="match status" value="1"/>
</dbReference>
<gene>
    <name evidence="10" type="ORF">C4520_01580</name>
</gene>
<dbReference type="CDD" id="cd02068">
    <property type="entry name" value="radical_SAM_B12_BD"/>
    <property type="match status" value="1"/>
</dbReference>
<dbReference type="SMART" id="SM00729">
    <property type="entry name" value="Elp3"/>
    <property type="match status" value="1"/>
</dbReference>
<evidence type="ECO:0000259" key="9">
    <source>
        <dbReference type="PROSITE" id="PS51918"/>
    </source>
</evidence>
<feature type="domain" description="B12-binding" evidence="8">
    <location>
        <begin position="8"/>
        <end position="153"/>
    </location>
</feature>
<dbReference type="AlphaFoldDB" id="A0A3A4P3Z7"/>
<evidence type="ECO:0000313" key="10">
    <source>
        <dbReference type="EMBL" id="RJP25869.1"/>
    </source>
</evidence>
<keyword evidence="4" id="KW-0949">S-adenosyl-L-methionine</keyword>
<dbReference type="InterPro" id="IPR006638">
    <property type="entry name" value="Elp3/MiaA/NifB-like_rSAM"/>
</dbReference>
<dbReference type="PANTHER" id="PTHR43409">
    <property type="entry name" value="ANAEROBIC MAGNESIUM-PROTOPORPHYRIN IX MONOMETHYL ESTER CYCLASE-RELATED"/>
    <property type="match status" value="1"/>
</dbReference>
<feature type="domain" description="Radical SAM core" evidence="9">
    <location>
        <begin position="198"/>
        <end position="441"/>
    </location>
</feature>
<evidence type="ECO:0000256" key="1">
    <source>
        <dbReference type="ARBA" id="ARBA00001966"/>
    </source>
</evidence>
<dbReference type="EMBL" id="QZKU01000017">
    <property type="protein sequence ID" value="RJP25869.1"/>
    <property type="molecule type" value="Genomic_DNA"/>
</dbReference>
<dbReference type="InterPro" id="IPR058240">
    <property type="entry name" value="rSAM_sf"/>
</dbReference>
<dbReference type="InterPro" id="IPR006158">
    <property type="entry name" value="Cobalamin-bd"/>
</dbReference>
<keyword evidence="7" id="KW-0411">Iron-sulfur</keyword>
<dbReference type="CDD" id="cd01335">
    <property type="entry name" value="Radical_SAM"/>
    <property type="match status" value="1"/>
</dbReference>
<dbReference type="Pfam" id="PF04055">
    <property type="entry name" value="Radical_SAM"/>
    <property type="match status" value="1"/>
</dbReference>
<dbReference type="GO" id="GO:0051539">
    <property type="term" value="F:4 iron, 4 sulfur cluster binding"/>
    <property type="evidence" value="ECO:0007669"/>
    <property type="project" value="UniProtKB-KW"/>
</dbReference>
<organism evidence="10 11">
    <name type="scientific">Abyssobacteria bacterium (strain SURF_5)</name>
    <dbReference type="NCBI Taxonomy" id="2093360"/>
    <lineage>
        <taxon>Bacteria</taxon>
        <taxon>Pseudomonadati</taxon>
        <taxon>Candidatus Hydrogenedentota</taxon>
        <taxon>Candidatus Abyssobacteria</taxon>
    </lineage>
</organism>
<keyword evidence="6" id="KW-0408">Iron</keyword>
<evidence type="ECO:0000256" key="2">
    <source>
        <dbReference type="ARBA" id="ARBA00022603"/>
    </source>
</evidence>
<dbReference type="InterPro" id="IPR034466">
    <property type="entry name" value="Methyltransferase_Class_B"/>
</dbReference>
<dbReference type="GO" id="GO:0046872">
    <property type="term" value="F:metal ion binding"/>
    <property type="evidence" value="ECO:0007669"/>
    <property type="project" value="UniProtKB-KW"/>
</dbReference>
<comment type="caution">
    <text evidence="10">The sequence shown here is derived from an EMBL/GenBank/DDBJ whole genome shotgun (WGS) entry which is preliminary data.</text>
</comment>
<dbReference type="Gene3D" id="3.40.50.280">
    <property type="entry name" value="Cobalamin-binding domain"/>
    <property type="match status" value="1"/>
</dbReference>
<dbReference type="GO" id="GO:0003824">
    <property type="term" value="F:catalytic activity"/>
    <property type="evidence" value="ECO:0007669"/>
    <property type="project" value="InterPro"/>
</dbReference>
<evidence type="ECO:0000256" key="7">
    <source>
        <dbReference type="ARBA" id="ARBA00023014"/>
    </source>
</evidence>
<reference evidence="10 11" key="1">
    <citation type="journal article" date="2017" name="ISME J.">
        <title>Energy and carbon metabolisms in a deep terrestrial subsurface fluid microbial community.</title>
        <authorList>
            <person name="Momper L."/>
            <person name="Jungbluth S.P."/>
            <person name="Lee M.D."/>
            <person name="Amend J.P."/>
        </authorList>
    </citation>
    <scope>NUCLEOTIDE SEQUENCE [LARGE SCALE GENOMIC DNA]</scope>
    <source>
        <strain evidence="10">SURF_5</strain>
    </source>
</reference>
<dbReference type="PROSITE" id="PS51918">
    <property type="entry name" value="RADICAL_SAM"/>
    <property type="match status" value="1"/>
</dbReference>
<evidence type="ECO:0000256" key="3">
    <source>
        <dbReference type="ARBA" id="ARBA00022679"/>
    </source>
</evidence>
<keyword evidence="5" id="KW-0479">Metal-binding</keyword>
<dbReference type="SFLD" id="SFLDG01123">
    <property type="entry name" value="methyltransferase_(Class_B)"/>
    <property type="match status" value="1"/>
</dbReference>
<dbReference type="GO" id="GO:0005829">
    <property type="term" value="C:cytosol"/>
    <property type="evidence" value="ECO:0007669"/>
    <property type="project" value="TreeGrafter"/>
</dbReference>
<dbReference type="InterPro" id="IPR036724">
    <property type="entry name" value="Cobalamin-bd_sf"/>
</dbReference>
<comment type="cofactor">
    <cofactor evidence="1">
        <name>[4Fe-4S] cluster</name>
        <dbReference type="ChEBI" id="CHEBI:49883"/>
    </cofactor>
</comment>
<dbReference type="GO" id="GO:0031419">
    <property type="term" value="F:cobalamin binding"/>
    <property type="evidence" value="ECO:0007669"/>
    <property type="project" value="InterPro"/>
</dbReference>
<dbReference type="InterPro" id="IPR007197">
    <property type="entry name" value="rSAM"/>
</dbReference>
<dbReference type="InterPro" id="IPR051198">
    <property type="entry name" value="BchE-like"/>
</dbReference>
<dbReference type="SFLD" id="SFLDG01082">
    <property type="entry name" value="B12-binding_domain_containing"/>
    <property type="match status" value="1"/>
</dbReference>
<proteinExistence type="predicted"/>
<keyword evidence="2" id="KW-0489">Methyltransferase</keyword>
<evidence type="ECO:0000256" key="5">
    <source>
        <dbReference type="ARBA" id="ARBA00022723"/>
    </source>
</evidence>
<dbReference type="Proteomes" id="UP000265882">
    <property type="component" value="Unassembled WGS sequence"/>
</dbReference>
<accession>A0A3A4P3Z7</accession>